<protein>
    <submittedName>
        <fullName evidence="9">RNA polymerase sigma factor</fullName>
    </submittedName>
</protein>
<dbReference type="InterPro" id="IPR039425">
    <property type="entry name" value="RNA_pol_sigma-70-like"/>
</dbReference>
<dbReference type="Pfam" id="PF04542">
    <property type="entry name" value="Sigma70_r2"/>
    <property type="match status" value="1"/>
</dbReference>
<dbReference type="SUPFAM" id="SSF88659">
    <property type="entry name" value="Sigma3 and sigma4 domains of RNA polymerase sigma factors"/>
    <property type="match status" value="1"/>
</dbReference>
<keyword evidence="2" id="KW-0805">Transcription regulation</keyword>
<feature type="region of interest" description="Disordered" evidence="6">
    <location>
        <begin position="1"/>
        <end position="20"/>
    </location>
</feature>
<dbReference type="GO" id="GO:0016987">
    <property type="term" value="F:sigma factor activity"/>
    <property type="evidence" value="ECO:0007669"/>
    <property type="project" value="UniProtKB-KW"/>
</dbReference>
<evidence type="ECO:0000256" key="3">
    <source>
        <dbReference type="ARBA" id="ARBA00023082"/>
    </source>
</evidence>
<name>A0AAU7CA79_9BACT</name>
<dbReference type="CDD" id="cd06171">
    <property type="entry name" value="Sigma70_r4"/>
    <property type="match status" value="1"/>
</dbReference>
<dbReference type="Gene3D" id="1.10.10.10">
    <property type="entry name" value="Winged helix-like DNA-binding domain superfamily/Winged helix DNA-binding domain"/>
    <property type="match status" value="1"/>
</dbReference>
<dbReference type="GO" id="GO:0006352">
    <property type="term" value="P:DNA-templated transcription initiation"/>
    <property type="evidence" value="ECO:0007669"/>
    <property type="project" value="InterPro"/>
</dbReference>
<evidence type="ECO:0000259" key="8">
    <source>
        <dbReference type="Pfam" id="PF08281"/>
    </source>
</evidence>
<evidence type="ECO:0000259" key="7">
    <source>
        <dbReference type="Pfam" id="PF04542"/>
    </source>
</evidence>
<dbReference type="Pfam" id="PF08281">
    <property type="entry name" value="Sigma70_r4_2"/>
    <property type="match status" value="1"/>
</dbReference>
<keyword evidence="5" id="KW-0804">Transcription</keyword>
<dbReference type="EMBL" id="CP155447">
    <property type="protein sequence ID" value="XBH01914.1"/>
    <property type="molecule type" value="Genomic_DNA"/>
</dbReference>
<feature type="domain" description="RNA polymerase sigma-70 region 2" evidence="7">
    <location>
        <begin position="26"/>
        <end position="87"/>
    </location>
</feature>
<evidence type="ECO:0000256" key="2">
    <source>
        <dbReference type="ARBA" id="ARBA00023015"/>
    </source>
</evidence>
<proteinExistence type="inferred from homology"/>
<comment type="similarity">
    <text evidence="1">Belongs to the sigma-70 factor family. ECF subfamily.</text>
</comment>
<dbReference type="InterPro" id="IPR013325">
    <property type="entry name" value="RNA_pol_sigma_r2"/>
</dbReference>
<organism evidence="9">
    <name type="scientific">Singulisphaera sp. Ch08</name>
    <dbReference type="NCBI Taxonomy" id="3120278"/>
    <lineage>
        <taxon>Bacteria</taxon>
        <taxon>Pseudomonadati</taxon>
        <taxon>Planctomycetota</taxon>
        <taxon>Planctomycetia</taxon>
        <taxon>Isosphaerales</taxon>
        <taxon>Isosphaeraceae</taxon>
        <taxon>Singulisphaera</taxon>
    </lineage>
</organism>
<dbReference type="GO" id="GO:0003677">
    <property type="term" value="F:DNA binding"/>
    <property type="evidence" value="ECO:0007669"/>
    <property type="project" value="UniProtKB-KW"/>
</dbReference>
<evidence type="ECO:0000313" key="9">
    <source>
        <dbReference type="EMBL" id="XBH01914.1"/>
    </source>
</evidence>
<dbReference type="InterPro" id="IPR014284">
    <property type="entry name" value="RNA_pol_sigma-70_dom"/>
</dbReference>
<dbReference type="NCBIfam" id="TIGR02937">
    <property type="entry name" value="sigma70-ECF"/>
    <property type="match status" value="1"/>
</dbReference>
<evidence type="ECO:0000256" key="6">
    <source>
        <dbReference type="SAM" id="MobiDB-lite"/>
    </source>
</evidence>
<dbReference type="InterPro" id="IPR036388">
    <property type="entry name" value="WH-like_DNA-bd_sf"/>
</dbReference>
<gene>
    <name evidence="9" type="ORF">V5E97_26740</name>
</gene>
<dbReference type="SUPFAM" id="SSF88946">
    <property type="entry name" value="Sigma2 domain of RNA polymerase sigma factors"/>
    <property type="match status" value="1"/>
</dbReference>
<evidence type="ECO:0000256" key="4">
    <source>
        <dbReference type="ARBA" id="ARBA00023125"/>
    </source>
</evidence>
<dbReference type="InterPro" id="IPR013249">
    <property type="entry name" value="RNA_pol_sigma70_r4_t2"/>
</dbReference>
<evidence type="ECO:0000256" key="5">
    <source>
        <dbReference type="ARBA" id="ARBA00023163"/>
    </source>
</evidence>
<dbReference type="InterPro" id="IPR007627">
    <property type="entry name" value="RNA_pol_sigma70_r2"/>
</dbReference>
<dbReference type="RefSeq" id="WP_406694660.1">
    <property type="nucleotide sequence ID" value="NZ_CP155447.1"/>
</dbReference>
<feature type="compositionally biased region" description="Acidic residues" evidence="6">
    <location>
        <begin position="10"/>
        <end position="19"/>
    </location>
</feature>
<keyword evidence="4" id="KW-0238">DNA-binding</keyword>
<reference evidence="9" key="1">
    <citation type="submission" date="2024-05" db="EMBL/GenBank/DDBJ databases">
        <title>Planctomycetes of the genus Singulisphaera possess chitinolytic capabilities.</title>
        <authorList>
            <person name="Ivanova A."/>
        </authorList>
    </citation>
    <scope>NUCLEOTIDE SEQUENCE</scope>
    <source>
        <strain evidence="9">Ch08T</strain>
    </source>
</reference>
<dbReference type="AlphaFoldDB" id="A0AAU7CA79"/>
<feature type="domain" description="RNA polymerase sigma factor 70 region 4 type 2" evidence="8">
    <location>
        <begin position="126"/>
        <end position="177"/>
    </location>
</feature>
<dbReference type="PANTHER" id="PTHR43133:SF8">
    <property type="entry name" value="RNA POLYMERASE SIGMA FACTOR HI_1459-RELATED"/>
    <property type="match status" value="1"/>
</dbReference>
<evidence type="ECO:0000256" key="1">
    <source>
        <dbReference type="ARBA" id="ARBA00010641"/>
    </source>
</evidence>
<dbReference type="Gene3D" id="1.10.1740.10">
    <property type="match status" value="1"/>
</dbReference>
<accession>A0AAU7CA79</accession>
<dbReference type="InterPro" id="IPR013324">
    <property type="entry name" value="RNA_pol_sigma_r3/r4-like"/>
</dbReference>
<keyword evidence="3" id="KW-0731">Sigma factor</keyword>
<dbReference type="PANTHER" id="PTHR43133">
    <property type="entry name" value="RNA POLYMERASE ECF-TYPE SIGMA FACTO"/>
    <property type="match status" value="1"/>
</dbReference>
<sequence length="187" mass="20590">MSKRAGLNNEPDEAGDPGDADAWVLSTLPRAVAYAAGLLRNRASAEDVVHDCYCRLLRKADVYDLPRDGTRLLFRAITNACIDISRGRGPVGSYDQWEDDARRSAELADRSAAEPWKQLEHRELQEAIGRGLDELPPSQRAAIELKSMGHSLQEIAEALGVTPNHAGVLIHRGRQALTRRIGKFLGE</sequence>